<protein>
    <recommendedName>
        <fullName evidence="4">ShKT domain-containing protein</fullName>
    </recommendedName>
</protein>
<feature type="signal peptide" evidence="1">
    <location>
        <begin position="1"/>
        <end position="20"/>
    </location>
</feature>
<evidence type="ECO:0008006" key="4">
    <source>
        <dbReference type="Google" id="ProtNLM"/>
    </source>
</evidence>
<evidence type="ECO:0000313" key="2">
    <source>
        <dbReference type="EMBL" id="GAA95298.1"/>
    </source>
</evidence>
<keyword evidence="1" id="KW-0732">Signal</keyword>
<dbReference type="EMBL" id="BABT02000061">
    <property type="protein sequence ID" value="GAA95298.1"/>
    <property type="molecule type" value="Genomic_DNA"/>
</dbReference>
<comment type="caution">
    <text evidence="2">The sequence shown here is derived from an EMBL/GenBank/DDBJ whole genome shotgun (WGS) entry which is preliminary data.</text>
</comment>
<gene>
    <name evidence="2" type="primary">Mo01955</name>
    <name evidence="2" type="ORF">E5Q_01955</name>
</gene>
<proteinExistence type="predicted"/>
<accession>G7DXI8</accession>
<name>G7DXI8_MIXOS</name>
<evidence type="ECO:0000256" key="1">
    <source>
        <dbReference type="SAM" id="SignalP"/>
    </source>
</evidence>
<dbReference type="Proteomes" id="UP000009131">
    <property type="component" value="Unassembled WGS sequence"/>
</dbReference>
<keyword evidence="3" id="KW-1185">Reference proteome</keyword>
<feature type="chain" id="PRO_5009955603" description="ShKT domain-containing protein" evidence="1">
    <location>
        <begin position="21"/>
        <end position="129"/>
    </location>
</feature>
<dbReference type="RefSeq" id="XP_014569839.1">
    <property type="nucleotide sequence ID" value="XM_014714353.1"/>
</dbReference>
<dbReference type="AlphaFoldDB" id="G7DXI8"/>
<reference evidence="2 3" key="2">
    <citation type="journal article" date="2012" name="Open Biol.">
        <title>Characteristics of nucleosomes and linker DNA regions on the genome of the basidiomycete Mixia osmundae revealed by mono- and dinucleosome mapping.</title>
        <authorList>
            <person name="Nishida H."/>
            <person name="Kondo S."/>
            <person name="Matsumoto T."/>
            <person name="Suzuki Y."/>
            <person name="Yoshikawa H."/>
            <person name="Taylor T.D."/>
            <person name="Sugiyama J."/>
        </authorList>
    </citation>
    <scope>NUCLEOTIDE SEQUENCE [LARGE SCALE GENOMIC DNA]</scope>
    <source>
        <strain evidence="3">CBS 9802 / IAM 14324 / JCM 22182 / KY 12970</strain>
    </source>
</reference>
<reference evidence="2 3" key="1">
    <citation type="journal article" date="2011" name="J. Gen. Appl. Microbiol.">
        <title>Draft genome sequencing of the enigmatic basidiomycete Mixia osmundae.</title>
        <authorList>
            <person name="Nishida H."/>
            <person name="Nagatsuka Y."/>
            <person name="Sugiyama J."/>
        </authorList>
    </citation>
    <scope>NUCLEOTIDE SEQUENCE [LARGE SCALE GENOMIC DNA]</scope>
    <source>
        <strain evidence="3">CBS 9802 / IAM 14324 / JCM 22182 / KY 12970</strain>
    </source>
</reference>
<dbReference type="HOGENOM" id="CLU_1949346_0_0_1"/>
<evidence type="ECO:0000313" key="3">
    <source>
        <dbReference type="Proteomes" id="UP000009131"/>
    </source>
</evidence>
<dbReference type="InParanoid" id="G7DXI8"/>
<organism evidence="2 3">
    <name type="scientific">Mixia osmundae (strain CBS 9802 / IAM 14324 / JCM 22182 / KY 12970)</name>
    <dbReference type="NCBI Taxonomy" id="764103"/>
    <lineage>
        <taxon>Eukaryota</taxon>
        <taxon>Fungi</taxon>
        <taxon>Dikarya</taxon>
        <taxon>Basidiomycota</taxon>
        <taxon>Pucciniomycotina</taxon>
        <taxon>Mixiomycetes</taxon>
        <taxon>Mixiales</taxon>
        <taxon>Mixiaceae</taxon>
        <taxon>Mixia</taxon>
    </lineage>
</organism>
<sequence>MQFSIVLAALTALFVAQTSASFCHNYNRDECLQYPAFCGWNAALGCIELPCFGNCNFKMQFSIILPTAMVLSAAQHSVAAPLDNGENLVKRIQYCNDNDHDQCLREYKYCGWVAALGCFQLPCYPNCKP</sequence>